<dbReference type="InterPro" id="IPR036188">
    <property type="entry name" value="FAD/NAD-bd_sf"/>
</dbReference>
<evidence type="ECO:0000313" key="3">
    <source>
        <dbReference type="EMBL" id="KAJ4386661.1"/>
    </source>
</evidence>
<dbReference type="Gene3D" id="3.50.50.60">
    <property type="entry name" value="FAD/NAD(P)-binding domain"/>
    <property type="match status" value="1"/>
</dbReference>
<dbReference type="GO" id="GO:0005829">
    <property type="term" value="C:cytosol"/>
    <property type="evidence" value="ECO:0007669"/>
    <property type="project" value="GOC"/>
</dbReference>
<feature type="compositionally biased region" description="Basic and acidic residues" evidence="1">
    <location>
        <begin position="99"/>
        <end position="116"/>
    </location>
</feature>
<dbReference type="AlphaFoldDB" id="A0A9W8YKR0"/>
<sequence length="417" mass="44504">MAASNTVIVGAGIIGLSTAYYLARHQQASTIHLVEVSPELFASASGYAAGFLARDWFGPGVSSLGALSFDEHKRLAKAYDGANRWGYQRSTAVSYNPGPRRENTSTRGADHLRTGESRATAAHNAQSSEMTNELTPSWLRRRAGDSMSVIGDEGSTAQLDPLRLCRFLLDECLQQGVQLHHPAKVTAVLTDTRNELSSVTIADTTSSTETDVPCTKLIIAAGAWSAQVFAELFPKTSSTLPISGLAGHSLVVRSPQWTEKMSGCHAVFTTSRAGYSPEVFSRTGGEIWIGGLNSSAIPLPQTATERVILAEAIAQLKEDADLLLGYGEEVEDGDLKIVREGLCFRPVTPYGTPIISRIDDEHLGGDIATRPNADGGVYLAAGHGPWGISLSLGTGKVLAEMVQARRTSADMSSLVMW</sequence>
<proteinExistence type="predicted"/>
<gene>
    <name evidence="3" type="ORF">N0V93_009559</name>
</gene>
<dbReference type="SUPFAM" id="SSF51905">
    <property type="entry name" value="FAD/NAD(P)-binding domain"/>
    <property type="match status" value="1"/>
</dbReference>
<dbReference type="GO" id="GO:0042147">
    <property type="term" value="P:retrograde transport, endosome to Golgi"/>
    <property type="evidence" value="ECO:0007669"/>
    <property type="project" value="TreeGrafter"/>
</dbReference>
<dbReference type="Proteomes" id="UP001140453">
    <property type="component" value="Unassembled WGS sequence"/>
</dbReference>
<dbReference type="Gene3D" id="3.30.9.10">
    <property type="entry name" value="D-Amino Acid Oxidase, subunit A, domain 2"/>
    <property type="match status" value="1"/>
</dbReference>
<keyword evidence="4" id="KW-1185">Reference proteome</keyword>
<protein>
    <recommendedName>
        <fullName evidence="2">FAD dependent oxidoreductase domain-containing protein</fullName>
    </recommendedName>
</protein>
<dbReference type="EMBL" id="JAPEVB010000006">
    <property type="protein sequence ID" value="KAJ4386661.1"/>
    <property type="molecule type" value="Genomic_DNA"/>
</dbReference>
<dbReference type="Pfam" id="PF01266">
    <property type="entry name" value="DAO"/>
    <property type="match status" value="1"/>
</dbReference>
<name>A0A9W8YKR0_9PEZI</name>
<dbReference type="PANTHER" id="PTHR13847:SF185">
    <property type="entry name" value="FAD DEPENDENT OXIDOREDUCTASE SUPERFAMILY (AFU_ORTHOLOGUE AFUA_3G02360)"/>
    <property type="match status" value="1"/>
</dbReference>
<feature type="compositionally biased region" description="Polar residues" evidence="1">
    <location>
        <begin position="123"/>
        <end position="135"/>
    </location>
</feature>
<evidence type="ECO:0000313" key="4">
    <source>
        <dbReference type="Proteomes" id="UP001140453"/>
    </source>
</evidence>
<feature type="domain" description="FAD dependent oxidoreductase" evidence="2">
    <location>
        <begin position="7"/>
        <end position="401"/>
    </location>
</feature>
<feature type="region of interest" description="Disordered" evidence="1">
    <location>
        <begin position="90"/>
        <end position="136"/>
    </location>
</feature>
<reference evidence="3" key="1">
    <citation type="submission" date="2022-10" db="EMBL/GenBank/DDBJ databases">
        <title>Tapping the CABI collections for fungal endophytes: first genome assemblies for Collariella, Neodidymelliopsis, Ascochyta clinopodiicola, Didymella pomorum, Didymosphaeria variabile, Neocosmospora piperis and Neocucurbitaria cava.</title>
        <authorList>
            <person name="Hill R."/>
        </authorList>
    </citation>
    <scope>NUCLEOTIDE SEQUENCE</scope>
    <source>
        <strain evidence="3">IMI 355082</strain>
    </source>
</reference>
<evidence type="ECO:0000259" key="2">
    <source>
        <dbReference type="Pfam" id="PF01266"/>
    </source>
</evidence>
<accession>A0A9W8YKR0</accession>
<organism evidence="3 4">
    <name type="scientific">Gnomoniopsis smithogilvyi</name>
    <dbReference type="NCBI Taxonomy" id="1191159"/>
    <lineage>
        <taxon>Eukaryota</taxon>
        <taxon>Fungi</taxon>
        <taxon>Dikarya</taxon>
        <taxon>Ascomycota</taxon>
        <taxon>Pezizomycotina</taxon>
        <taxon>Sordariomycetes</taxon>
        <taxon>Sordariomycetidae</taxon>
        <taxon>Diaporthales</taxon>
        <taxon>Gnomoniaceae</taxon>
        <taxon>Gnomoniopsis</taxon>
    </lineage>
</organism>
<comment type="caution">
    <text evidence="3">The sequence shown here is derived from an EMBL/GenBank/DDBJ whole genome shotgun (WGS) entry which is preliminary data.</text>
</comment>
<evidence type="ECO:0000256" key="1">
    <source>
        <dbReference type="SAM" id="MobiDB-lite"/>
    </source>
</evidence>
<dbReference type="OrthoDB" id="498204at2759"/>
<dbReference type="GO" id="GO:0005770">
    <property type="term" value="C:late endosome"/>
    <property type="evidence" value="ECO:0007669"/>
    <property type="project" value="TreeGrafter"/>
</dbReference>
<dbReference type="InterPro" id="IPR006076">
    <property type="entry name" value="FAD-dep_OxRdtase"/>
</dbReference>
<dbReference type="PANTHER" id="PTHR13847">
    <property type="entry name" value="SARCOSINE DEHYDROGENASE-RELATED"/>
    <property type="match status" value="1"/>
</dbReference>